<evidence type="ECO:0000256" key="1">
    <source>
        <dbReference type="SAM" id="MobiDB-lite"/>
    </source>
</evidence>
<reference evidence="2" key="1">
    <citation type="submission" date="2021-01" db="EMBL/GenBank/DDBJ databases">
        <title>Adiantum capillus-veneris genome.</title>
        <authorList>
            <person name="Fang Y."/>
            <person name="Liao Q."/>
        </authorList>
    </citation>
    <scope>NUCLEOTIDE SEQUENCE</scope>
    <source>
        <strain evidence="2">H3</strain>
        <tissue evidence="2">Leaf</tissue>
    </source>
</reference>
<gene>
    <name evidence="2" type="ORF">GOP47_0013948</name>
</gene>
<dbReference type="AlphaFoldDB" id="A0A9D4UQG5"/>
<sequence>MVVGQPLLSYSLYMKRMKKLDGRITVLAHGSQQQRRGRSRAELLPIFYFDFGPGPRPPTPSSSKRADFPNALDSPVPSLAELSASTQARKERRRPPCNPAAERRGASAAALFPLMLALGCGGDPSHASLTLSECSTSLRGRIGLGDRLSYSGLMEGRAGMDLYLLF</sequence>
<comment type="caution">
    <text evidence="2">The sequence shown here is derived from an EMBL/GenBank/DDBJ whole genome shotgun (WGS) entry which is preliminary data.</text>
</comment>
<dbReference type="EMBL" id="JABFUD020000013">
    <property type="protein sequence ID" value="KAI5071697.1"/>
    <property type="molecule type" value="Genomic_DNA"/>
</dbReference>
<protein>
    <submittedName>
        <fullName evidence="2">Uncharacterized protein</fullName>
    </submittedName>
</protein>
<evidence type="ECO:0000313" key="2">
    <source>
        <dbReference type="EMBL" id="KAI5071697.1"/>
    </source>
</evidence>
<keyword evidence="3" id="KW-1185">Reference proteome</keyword>
<feature type="region of interest" description="Disordered" evidence="1">
    <location>
        <begin position="54"/>
        <end position="102"/>
    </location>
</feature>
<name>A0A9D4UQG5_ADICA</name>
<proteinExistence type="predicted"/>
<accession>A0A9D4UQG5</accession>
<evidence type="ECO:0000313" key="3">
    <source>
        <dbReference type="Proteomes" id="UP000886520"/>
    </source>
</evidence>
<dbReference type="Proteomes" id="UP000886520">
    <property type="component" value="Chromosome 13"/>
</dbReference>
<organism evidence="2 3">
    <name type="scientific">Adiantum capillus-veneris</name>
    <name type="common">Maidenhair fern</name>
    <dbReference type="NCBI Taxonomy" id="13818"/>
    <lineage>
        <taxon>Eukaryota</taxon>
        <taxon>Viridiplantae</taxon>
        <taxon>Streptophyta</taxon>
        <taxon>Embryophyta</taxon>
        <taxon>Tracheophyta</taxon>
        <taxon>Polypodiopsida</taxon>
        <taxon>Polypodiidae</taxon>
        <taxon>Polypodiales</taxon>
        <taxon>Pteridineae</taxon>
        <taxon>Pteridaceae</taxon>
        <taxon>Vittarioideae</taxon>
        <taxon>Adiantum</taxon>
    </lineage>
</organism>